<name>A0ABZ2KH83_9BACT</name>
<evidence type="ECO:0000256" key="2">
    <source>
        <dbReference type="ARBA" id="ARBA00022963"/>
    </source>
</evidence>
<dbReference type="Pfam" id="PF01734">
    <property type="entry name" value="Patatin"/>
    <property type="match status" value="1"/>
</dbReference>
<keyword evidence="7" id="KW-1185">Reference proteome</keyword>
<dbReference type="PANTHER" id="PTHR24185">
    <property type="entry name" value="CALCIUM-INDEPENDENT PHOSPHOLIPASE A2-GAMMA"/>
    <property type="match status" value="1"/>
</dbReference>
<evidence type="ECO:0000256" key="1">
    <source>
        <dbReference type="ARBA" id="ARBA00022801"/>
    </source>
</evidence>
<dbReference type="SUPFAM" id="SSF52151">
    <property type="entry name" value="FabD/lysophospholipase-like"/>
    <property type="match status" value="1"/>
</dbReference>
<gene>
    <name evidence="6" type="ORF">LZC95_11350</name>
</gene>
<feature type="short sequence motif" description="GXSXG" evidence="4">
    <location>
        <begin position="42"/>
        <end position="46"/>
    </location>
</feature>
<dbReference type="EMBL" id="CP089982">
    <property type="protein sequence ID" value="WXA97429.1"/>
    <property type="molecule type" value="Genomic_DNA"/>
</dbReference>
<keyword evidence="1 4" id="KW-0378">Hydrolase</keyword>
<reference evidence="6 7" key="1">
    <citation type="submission" date="2021-12" db="EMBL/GenBank/DDBJ databases">
        <title>Discovery of the Pendulisporaceae a myxobacterial family with distinct sporulation behavior and unique specialized metabolism.</title>
        <authorList>
            <person name="Garcia R."/>
            <person name="Popoff A."/>
            <person name="Bader C.D."/>
            <person name="Loehr J."/>
            <person name="Walesch S."/>
            <person name="Walt C."/>
            <person name="Boldt J."/>
            <person name="Bunk B."/>
            <person name="Haeckl F.J.F.P.J."/>
            <person name="Gunesch A.P."/>
            <person name="Birkelbach J."/>
            <person name="Nuebel U."/>
            <person name="Pietschmann T."/>
            <person name="Bach T."/>
            <person name="Mueller R."/>
        </authorList>
    </citation>
    <scope>NUCLEOTIDE SEQUENCE [LARGE SCALE GENOMIC DNA]</scope>
    <source>
        <strain evidence="6 7">MSr12523</strain>
    </source>
</reference>
<evidence type="ECO:0000256" key="3">
    <source>
        <dbReference type="ARBA" id="ARBA00023098"/>
    </source>
</evidence>
<feature type="active site" description="Nucleophile" evidence="4">
    <location>
        <position position="44"/>
    </location>
</feature>
<evidence type="ECO:0000313" key="7">
    <source>
        <dbReference type="Proteomes" id="UP001379533"/>
    </source>
</evidence>
<proteinExistence type="predicted"/>
<dbReference type="Proteomes" id="UP001379533">
    <property type="component" value="Chromosome"/>
</dbReference>
<protein>
    <submittedName>
        <fullName evidence="6">Patatin-like phospholipase family protein</fullName>
    </submittedName>
</protein>
<evidence type="ECO:0000259" key="5">
    <source>
        <dbReference type="PROSITE" id="PS51635"/>
    </source>
</evidence>
<dbReference type="PROSITE" id="PS51635">
    <property type="entry name" value="PNPLA"/>
    <property type="match status" value="1"/>
</dbReference>
<keyword evidence="3 4" id="KW-0443">Lipid metabolism</keyword>
<comment type="caution">
    <text evidence="4">Lacks conserved residue(s) required for the propagation of feature annotation.</text>
</comment>
<dbReference type="PANTHER" id="PTHR24185:SF1">
    <property type="entry name" value="CALCIUM-INDEPENDENT PHOSPHOLIPASE A2-GAMMA"/>
    <property type="match status" value="1"/>
</dbReference>
<dbReference type="RefSeq" id="WP_394848047.1">
    <property type="nucleotide sequence ID" value="NZ_CP089982.1"/>
</dbReference>
<organism evidence="6 7">
    <name type="scientific">Pendulispora brunnea</name>
    <dbReference type="NCBI Taxonomy" id="2905690"/>
    <lineage>
        <taxon>Bacteria</taxon>
        <taxon>Pseudomonadati</taxon>
        <taxon>Myxococcota</taxon>
        <taxon>Myxococcia</taxon>
        <taxon>Myxococcales</taxon>
        <taxon>Sorangiineae</taxon>
        <taxon>Pendulisporaceae</taxon>
        <taxon>Pendulispora</taxon>
    </lineage>
</organism>
<dbReference type="Gene3D" id="3.40.1090.10">
    <property type="entry name" value="Cytosolic phospholipase A2 catalytic domain"/>
    <property type="match status" value="2"/>
</dbReference>
<dbReference type="InterPro" id="IPR002641">
    <property type="entry name" value="PNPLA_dom"/>
</dbReference>
<feature type="short sequence motif" description="DGA/G" evidence="4">
    <location>
        <begin position="192"/>
        <end position="194"/>
    </location>
</feature>
<dbReference type="InterPro" id="IPR016035">
    <property type="entry name" value="Acyl_Trfase/lysoPLipase"/>
</dbReference>
<feature type="domain" description="PNPLA" evidence="5">
    <location>
        <begin position="6"/>
        <end position="205"/>
    </location>
</feature>
<sequence length="292" mass="31907">MSKRGLVLGAGGVVGYAWTVCALRRLEMETGWDPRKADLVMGTSAGSILATALAAGVSTSDLLESLRKSVRRGSAPDSRDHLPPRPYWRPLSLSMVRAGLRREIPFHAAMVGLLPEGRGDSAILARAVDKLVPEGRWVDHPNCLVVAVDCESGKRVAFGRDEHTSSREAVRASCAVPGWYAPIEIGGRRYMDGGAVSPTSLDLVEHEALDEVYVISPLTSTRYIRASSVGEFFERGLRHVMSGALEREVLRCERAGKRVLRIEPTAPELTLMGANFMDPRRRASMLDAWFPA</sequence>
<feature type="active site" description="Proton acceptor" evidence="4">
    <location>
        <position position="192"/>
    </location>
</feature>
<accession>A0ABZ2KH83</accession>
<evidence type="ECO:0000313" key="6">
    <source>
        <dbReference type="EMBL" id="WXA97429.1"/>
    </source>
</evidence>
<evidence type="ECO:0000256" key="4">
    <source>
        <dbReference type="PROSITE-ProRule" id="PRU01161"/>
    </source>
</evidence>
<keyword evidence="2 4" id="KW-0442">Lipid degradation</keyword>